<evidence type="ECO:0000313" key="2">
    <source>
        <dbReference type="Proteomes" id="UP000273898"/>
    </source>
</evidence>
<accession>A0A497XZ33</accession>
<dbReference type="EMBL" id="RCCK01000012">
    <property type="protein sequence ID" value="RLJ74699.1"/>
    <property type="molecule type" value="Genomic_DNA"/>
</dbReference>
<proteinExistence type="predicted"/>
<gene>
    <name evidence="1" type="ORF">BCL90_3037</name>
</gene>
<comment type="caution">
    <text evidence="1">The sequence shown here is derived from an EMBL/GenBank/DDBJ whole genome shotgun (WGS) entry which is preliminary data.</text>
</comment>
<organism evidence="1 2">
    <name type="scientific">Pedobacter alluvionis</name>
    <dbReference type="NCBI Taxonomy" id="475253"/>
    <lineage>
        <taxon>Bacteria</taxon>
        <taxon>Pseudomonadati</taxon>
        <taxon>Bacteroidota</taxon>
        <taxon>Sphingobacteriia</taxon>
        <taxon>Sphingobacteriales</taxon>
        <taxon>Sphingobacteriaceae</taxon>
        <taxon>Pedobacter</taxon>
    </lineage>
</organism>
<name>A0A497XZ33_9SPHI</name>
<sequence length="142" mass="16643">MNSQIALKLDFFNIWKCKEEAFGSLQSRFCCNKSRKNFWFPRQSCLFNRGCCKEMQTNWLLTNTLFLNPTGANIPILHRNKADGGTTVPMKNWLSFSNYNAWIGEKSSFLAMCIFKLDFSWIKNVHQFVKANDILLCSYLFR</sequence>
<evidence type="ECO:0000313" key="1">
    <source>
        <dbReference type="EMBL" id="RLJ74699.1"/>
    </source>
</evidence>
<dbReference type="Proteomes" id="UP000273898">
    <property type="component" value="Unassembled WGS sequence"/>
</dbReference>
<protein>
    <submittedName>
        <fullName evidence="1">Uncharacterized protein</fullName>
    </submittedName>
</protein>
<dbReference type="AlphaFoldDB" id="A0A497XZ33"/>
<reference evidence="1 2" key="1">
    <citation type="submission" date="2018-10" db="EMBL/GenBank/DDBJ databases">
        <title>Genomic Encyclopedia of Archaeal and Bacterial Type Strains, Phase II (KMG-II): from individual species to whole genera.</title>
        <authorList>
            <person name="Goeker M."/>
        </authorList>
    </citation>
    <scope>NUCLEOTIDE SEQUENCE [LARGE SCALE GENOMIC DNA]</scope>
    <source>
        <strain evidence="1 2">DSM 19624</strain>
    </source>
</reference>